<reference evidence="1 2" key="1">
    <citation type="submission" date="2019-09" db="EMBL/GenBank/DDBJ databases">
        <title>Isolation of a novel species in the genus Cupriavidus from patients with sepsis using whole genome sequencing.</title>
        <authorList>
            <person name="Kweon O.J."/>
            <person name="Lee M.-K."/>
        </authorList>
    </citation>
    <scope>NUCLEOTIDE SEQUENCE [LARGE SCALE GENOMIC DNA]</scope>
    <source>
        <strain evidence="1 2">MKL-01</strain>
    </source>
</reference>
<dbReference type="Proteomes" id="UP000324324">
    <property type="component" value="Unassembled WGS sequence"/>
</dbReference>
<gene>
    <name evidence="1" type="ORF">F1599_06070</name>
</gene>
<proteinExistence type="predicted"/>
<dbReference type="EMBL" id="VWRN01000019">
    <property type="protein sequence ID" value="KAA6129342.1"/>
    <property type="molecule type" value="Genomic_DNA"/>
</dbReference>
<dbReference type="Gene3D" id="1.10.150.240">
    <property type="entry name" value="Putative phosphatase, domain 2"/>
    <property type="match status" value="1"/>
</dbReference>
<protein>
    <submittedName>
        <fullName evidence="1">LysR family transcriptional regulator</fullName>
    </submittedName>
</protein>
<evidence type="ECO:0000313" key="1">
    <source>
        <dbReference type="EMBL" id="KAA6129342.1"/>
    </source>
</evidence>
<comment type="caution">
    <text evidence="1">The sequence shown here is derived from an EMBL/GenBank/DDBJ whole genome shotgun (WGS) entry which is preliminary data.</text>
</comment>
<organism evidence="1 2">
    <name type="scientific">Cupriavidus cauae</name>
    <dbReference type="NCBI Taxonomy" id="2608999"/>
    <lineage>
        <taxon>Bacteria</taxon>
        <taxon>Pseudomonadati</taxon>
        <taxon>Pseudomonadota</taxon>
        <taxon>Betaproteobacteria</taxon>
        <taxon>Burkholderiales</taxon>
        <taxon>Burkholderiaceae</taxon>
        <taxon>Cupriavidus</taxon>
    </lineage>
</organism>
<name>A0A5M8B2M2_9BURK</name>
<dbReference type="AlphaFoldDB" id="A0A5M8B2M2"/>
<sequence>MERQNEIPAAAPVQQQHQQQPSVQQQLAAYNSAFVELGLRFRWDEAMYGWLCGVVECERTRIAHYIETYHAHLLTAYDAPFLSQLILEKKNAYLEAMSRRAS</sequence>
<dbReference type="InterPro" id="IPR023198">
    <property type="entry name" value="PGP-like_dom2"/>
</dbReference>
<accession>A0A5M8B2M2</accession>
<keyword evidence="2" id="KW-1185">Reference proteome</keyword>
<evidence type="ECO:0000313" key="2">
    <source>
        <dbReference type="Proteomes" id="UP000324324"/>
    </source>
</evidence>